<feature type="domain" description="BON" evidence="3">
    <location>
        <begin position="156"/>
        <end position="223"/>
    </location>
</feature>
<dbReference type="SMART" id="SM00116">
    <property type="entry name" value="CBS"/>
    <property type="match status" value="2"/>
</dbReference>
<evidence type="ECO:0000256" key="2">
    <source>
        <dbReference type="PROSITE-ProRule" id="PRU00703"/>
    </source>
</evidence>
<keyword evidence="1 2" id="KW-0129">CBS domain</keyword>
<keyword evidence="6" id="KW-1185">Reference proteome</keyword>
<dbReference type="Pfam" id="PF00571">
    <property type="entry name" value="CBS"/>
    <property type="match status" value="2"/>
</dbReference>
<evidence type="ECO:0000313" key="6">
    <source>
        <dbReference type="Proteomes" id="UP000189940"/>
    </source>
</evidence>
<proteinExistence type="predicted"/>
<dbReference type="InterPro" id="IPR046342">
    <property type="entry name" value="CBS_dom_sf"/>
</dbReference>
<feature type="domain" description="CBS" evidence="4">
    <location>
        <begin position="94"/>
        <end position="150"/>
    </location>
</feature>
<gene>
    <name evidence="5" type="ORF">B2M20_14745</name>
</gene>
<dbReference type="Gene3D" id="3.30.1340.30">
    <property type="match status" value="1"/>
</dbReference>
<dbReference type="PIRSF" id="PIRSF036990">
    <property type="entry name" value="UCP036990_CBS_BON"/>
    <property type="match status" value="1"/>
</dbReference>
<name>A0A1V4HWR4_NITVU</name>
<reference evidence="5 6" key="1">
    <citation type="submission" date="2017-02" db="EMBL/GenBank/DDBJ databases">
        <title>Genome sequence of the nitrite-oxidizing bacterium Nitrobacter vulgaris strain Ab1.</title>
        <authorList>
            <person name="Mellbye B.L."/>
            <person name="Davis E.W."/>
            <person name="Spieck E."/>
            <person name="Chang J.H."/>
            <person name="Bottomley P.J."/>
            <person name="Sayavedra-Soto L.A."/>
        </authorList>
    </citation>
    <scope>NUCLEOTIDE SEQUENCE [LARGE SCALE GENOMIC DNA]</scope>
    <source>
        <strain evidence="5 6">Ab1</strain>
    </source>
</reference>
<dbReference type="Pfam" id="PF04972">
    <property type="entry name" value="BON"/>
    <property type="match status" value="1"/>
</dbReference>
<dbReference type="CDD" id="cd04586">
    <property type="entry name" value="CBS_pair_BON_assoc"/>
    <property type="match status" value="1"/>
</dbReference>
<feature type="domain" description="CBS" evidence="4">
    <location>
        <begin position="7"/>
        <end position="63"/>
    </location>
</feature>
<dbReference type="PANTHER" id="PTHR43080">
    <property type="entry name" value="CBS DOMAIN-CONTAINING PROTEIN CBSX3, MITOCHONDRIAL"/>
    <property type="match status" value="1"/>
</dbReference>
<evidence type="ECO:0000256" key="1">
    <source>
        <dbReference type="ARBA" id="ARBA00023122"/>
    </source>
</evidence>
<dbReference type="InterPro" id="IPR000644">
    <property type="entry name" value="CBS_dom"/>
</dbReference>
<dbReference type="SUPFAM" id="SSF54631">
    <property type="entry name" value="CBS-domain pair"/>
    <property type="match status" value="1"/>
</dbReference>
<dbReference type="PROSITE" id="PS50914">
    <property type="entry name" value="BON"/>
    <property type="match status" value="1"/>
</dbReference>
<dbReference type="InterPro" id="IPR007055">
    <property type="entry name" value="BON_dom"/>
</dbReference>
<accession>A0A1V4HWR4</accession>
<evidence type="ECO:0000259" key="4">
    <source>
        <dbReference type="PROSITE" id="PS51371"/>
    </source>
</evidence>
<dbReference type="AlphaFoldDB" id="A0A1V4HWR4"/>
<dbReference type="OrthoDB" id="9783590at2"/>
<protein>
    <recommendedName>
        <fullName evidence="7">Histidine kinase</fullName>
    </recommendedName>
</protein>
<dbReference type="Proteomes" id="UP000189940">
    <property type="component" value="Unassembled WGS sequence"/>
</dbReference>
<dbReference type="Gene3D" id="3.10.580.10">
    <property type="entry name" value="CBS-domain"/>
    <property type="match status" value="1"/>
</dbReference>
<dbReference type="STRING" id="29421.B2M20_14745"/>
<dbReference type="InterPro" id="IPR051257">
    <property type="entry name" value="Diverse_CBS-Domain"/>
</dbReference>
<evidence type="ECO:0008006" key="7">
    <source>
        <dbReference type="Google" id="ProtNLM"/>
    </source>
</evidence>
<evidence type="ECO:0000259" key="3">
    <source>
        <dbReference type="PROSITE" id="PS50914"/>
    </source>
</evidence>
<dbReference type="PANTHER" id="PTHR43080:SF26">
    <property type="entry name" value="REGULATORY PROTEIN"/>
    <property type="match status" value="1"/>
</dbReference>
<sequence length="242" mass="26529">MRAHQIMTRRIITVHPDTTIVDAANSMLRQHVSGLPVVDAEGKLVGIISEGDFIRRAEIGTQRRRARWLKFLLGAGRDASDFVREQGRKVGEIMTPDPCTVSEDTLLEDIVTTMEKNSVKRLPVMRGDQIVGIITRSNLLQAVAGLAREVPDPTADDDHIRDRIITSIEKNDWCPFGLSVIVHGGIVHLSGIITDERARQAAVVAAENVAGVKEVDDHLCWVDTMSGLCLISPEDKQLAATG</sequence>
<dbReference type="PROSITE" id="PS51371">
    <property type="entry name" value="CBS"/>
    <property type="match status" value="2"/>
</dbReference>
<evidence type="ECO:0000313" key="5">
    <source>
        <dbReference type="EMBL" id="OPH82010.1"/>
    </source>
</evidence>
<comment type="caution">
    <text evidence="5">The sequence shown here is derived from an EMBL/GenBank/DDBJ whole genome shotgun (WGS) entry which is preliminary data.</text>
</comment>
<dbReference type="InterPro" id="IPR017080">
    <property type="entry name" value="UCP036990_CBS_BON"/>
</dbReference>
<organism evidence="5 6">
    <name type="scientific">Nitrobacter vulgaris</name>
    <dbReference type="NCBI Taxonomy" id="29421"/>
    <lineage>
        <taxon>Bacteria</taxon>
        <taxon>Pseudomonadati</taxon>
        <taxon>Pseudomonadota</taxon>
        <taxon>Alphaproteobacteria</taxon>
        <taxon>Hyphomicrobiales</taxon>
        <taxon>Nitrobacteraceae</taxon>
        <taxon>Nitrobacter</taxon>
    </lineage>
</organism>
<dbReference type="EMBL" id="MWPQ01000051">
    <property type="protein sequence ID" value="OPH82010.1"/>
    <property type="molecule type" value="Genomic_DNA"/>
</dbReference>
<dbReference type="RefSeq" id="WP_079447795.1">
    <property type="nucleotide sequence ID" value="NZ_MWPQ01000051.1"/>
</dbReference>